<keyword evidence="1" id="KW-0378">Hydrolase</keyword>
<dbReference type="GO" id="GO:0008745">
    <property type="term" value="F:N-acetylmuramoyl-L-alanine amidase activity"/>
    <property type="evidence" value="ECO:0007669"/>
    <property type="project" value="InterPro"/>
</dbReference>
<dbReference type="SUPFAM" id="SSF53187">
    <property type="entry name" value="Zn-dependent exopeptidases"/>
    <property type="match status" value="1"/>
</dbReference>
<evidence type="ECO:0000256" key="2">
    <source>
        <dbReference type="SAM" id="MobiDB-lite"/>
    </source>
</evidence>
<dbReference type="EMBL" id="LR796409">
    <property type="protein sequence ID" value="CAB4142337.1"/>
    <property type="molecule type" value="Genomic_DNA"/>
</dbReference>
<dbReference type="PANTHER" id="PTHR30404:SF0">
    <property type="entry name" value="N-ACETYLMURAMOYL-L-ALANINE AMIDASE AMIC"/>
    <property type="match status" value="1"/>
</dbReference>
<dbReference type="Pfam" id="PF01520">
    <property type="entry name" value="Amidase_3"/>
    <property type="match status" value="1"/>
</dbReference>
<proteinExistence type="predicted"/>
<dbReference type="GO" id="GO:0009253">
    <property type="term" value="P:peptidoglycan catabolic process"/>
    <property type="evidence" value="ECO:0007669"/>
    <property type="project" value="InterPro"/>
</dbReference>
<evidence type="ECO:0000256" key="1">
    <source>
        <dbReference type="ARBA" id="ARBA00022801"/>
    </source>
</evidence>
<evidence type="ECO:0000259" key="3">
    <source>
        <dbReference type="SMART" id="SM00646"/>
    </source>
</evidence>
<protein>
    <submittedName>
        <fullName evidence="4">AmiC N-acetylmuramoyl-L-alanine amidase</fullName>
    </submittedName>
</protein>
<dbReference type="SMART" id="SM00646">
    <property type="entry name" value="Ami_3"/>
    <property type="match status" value="1"/>
</dbReference>
<feature type="region of interest" description="Disordered" evidence="2">
    <location>
        <begin position="1"/>
        <end position="26"/>
    </location>
</feature>
<feature type="domain" description="MurNAc-LAA" evidence="3">
    <location>
        <begin position="77"/>
        <end position="190"/>
    </location>
</feature>
<dbReference type="InterPro" id="IPR050695">
    <property type="entry name" value="N-acetylmuramoyl_amidase_3"/>
</dbReference>
<dbReference type="CDD" id="cd02696">
    <property type="entry name" value="MurNAc-LAA"/>
    <property type="match status" value="1"/>
</dbReference>
<dbReference type="Gene3D" id="3.40.630.40">
    <property type="entry name" value="Zn-dependent exopeptidases"/>
    <property type="match status" value="1"/>
</dbReference>
<sequence>MSKLIALDNGHGLNTAGKRTPKWTDGTTSTYTKKNFMHEWEFNRGVVKRLKIELERNGFRVLEVSPTEEDTSITKRCRAANNANADLFVSVHANALDNVWNERVKGIETLTSGKGESLRLGTILQKHMVADTGLVNRGLKDGAWLGVVKLTKMPSVLVEGGFMDNPSEARLLNSNEYRDVFAKALAKGVCEYYGVDYK</sequence>
<dbReference type="PANTHER" id="PTHR30404">
    <property type="entry name" value="N-ACETYLMURAMOYL-L-ALANINE AMIDASE"/>
    <property type="match status" value="1"/>
</dbReference>
<evidence type="ECO:0000313" key="4">
    <source>
        <dbReference type="EMBL" id="CAB4142337.1"/>
    </source>
</evidence>
<organism evidence="4">
    <name type="scientific">uncultured Caudovirales phage</name>
    <dbReference type="NCBI Taxonomy" id="2100421"/>
    <lineage>
        <taxon>Viruses</taxon>
        <taxon>Duplodnaviria</taxon>
        <taxon>Heunggongvirae</taxon>
        <taxon>Uroviricota</taxon>
        <taxon>Caudoviricetes</taxon>
        <taxon>Peduoviridae</taxon>
        <taxon>Maltschvirus</taxon>
        <taxon>Maltschvirus maltsch</taxon>
    </lineage>
</organism>
<gene>
    <name evidence="4" type="ORF">UFOVP451_10</name>
</gene>
<dbReference type="InterPro" id="IPR002508">
    <property type="entry name" value="MurNAc-LAA_cat"/>
</dbReference>
<name>A0A6J5M9H0_9CAUD</name>
<reference evidence="4" key="1">
    <citation type="submission" date="2020-04" db="EMBL/GenBank/DDBJ databases">
        <authorList>
            <person name="Chiriac C."/>
            <person name="Salcher M."/>
            <person name="Ghai R."/>
            <person name="Kavagutti S V."/>
        </authorList>
    </citation>
    <scope>NUCLEOTIDE SEQUENCE</scope>
</reference>
<accession>A0A6J5M9H0</accession>